<organism evidence="2 3">
    <name type="scientific">Brevibacterium aurantiacum</name>
    <dbReference type="NCBI Taxonomy" id="273384"/>
    <lineage>
        <taxon>Bacteria</taxon>
        <taxon>Bacillati</taxon>
        <taxon>Actinomycetota</taxon>
        <taxon>Actinomycetes</taxon>
        <taxon>Micrococcales</taxon>
        <taxon>Brevibacteriaceae</taxon>
        <taxon>Brevibacterium</taxon>
    </lineage>
</organism>
<dbReference type="SUPFAM" id="SSF56601">
    <property type="entry name" value="beta-lactamase/transpeptidase-like"/>
    <property type="match status" value="1"/>
</dbReference>
<dbReference type="Proteomes" id="UP000316406">
    <property type="component" value="Unassembled WGS sequence"/>
</dbReference>
<comment type="caution">
    <text evidence="2">The sequence shown here is derived from an EMBL/GenBank/DDBJ whole genome shotgun (WGS) entry which is preliminary data.</text>
</comment>
<dbReference type="EMBL" id="VLTK01000026">
    <property type="protein sequence ID" value="TSI11735.1"/>
    <property type="molecule type" value="Genomic_DNA"/>
</dbReference>
<keyword evidence="3" id="KW-1185">Reference proteome</keyword>
<proteinExistence type="predicted"/>
<sequence>MSWIVRTKSEAYRLRSAGRIEVEQAGPLHHGDAMLEWGSVTKTVTARIAELLDREGSINLSAPVSELLPETGLPREVDVRSLAEHTSGLPRLPKGMIRTAADARDPYAKYTTERFDSDVLPDISEQMRGPVGSFEYSNLGYAVLTRVLEVATGHDWWTLAERHVFTPLGVTDVSIHPDPNNVPVLLTWAGRACKQWKLSGPFVGAGGLHGTFDALERYATARAQQTPGEKPFGWMDDGDQYWHDGGTLDHAAFVGVSHDGSKVVTVHTLGYDEGQVNKTAVRLKRNACGASATNRWSSYWPRS</sequence>
<evidence type="ECO:0000313" key="2">
    <source>
        <dbReference type="EMBL" id="TSI11735.1"/>
    </source>
</evidence>
<dbReference type="AlphaFoldDB" id="A0A556C2R3"/>
<dbReference type="PANTHER" id="PTHR46825:SF9">
    <property type="entry name" value="BETA-LACTAMASE-RELATED DOMAIN-CONTAINING PROTEIN"/>
    <property type="match status" value="1"/>
</dbReference>
<feature type="domain" description="Beta-lactamase-related" evidence="1">
    <location>
        <begin position="24"/>
        <end position="227"/>
    </location>
</feature>
<dbReference type="Gene3D" id="3.40.710.10">
    <property type="entry name" value="DD-peptidase/beta-lactamase superfamily"/>
    <property type="match status" value="1"/>
</dbReference>
<gene>
    <name evidence="2" type="ORF">FO013_21600</name>
</gene>
<protein>
    <submittedName>
        <fullName evidence="2">Beta-lactamase family protein</fullName>
    </submittedName>
</protein>
<name>A0A556C2R3_BREAU</name>
<accession>A0A556C2R3</accession>
<dbReference type="InterPro" id="IPR012338">
    <property type="entry name" value="Beta-lactam/transpept-like"/>
</dbReference>
<dbReference type="InterPro" id="IPR050491">
    <property type="entry name" value="AmpC-like"/>
</dbReference>
<dbReference type="RefSeq" id="WP_143924623.1">
    <property type="nucleotide sequence ID" value="NZ_VLTK01000026.1"/>
</dbReference>
<dbReference type="OrthoDB" id="9773047at2"/>
<dbReference type="InterPro" id="IPR001466">
    <property type="entry name" value="Beta-lactam-related"/>
</dbReference>
<reference evidence="2 3" key="1">
    <citation type="submission" date="2019-07" db="EMBL/GenBank/DDBJ databases">
        <title>Draft genome sequence of Brevibacterium aurantiacum XU54 isolated from Xinjiang China.</title>
        <authorList>
            <person name="Xu X."/>
        </authorList>
    </citation>
    <scope>NUCLEOTIDE SEQUENCE [LARGE SCALE GENOMIC DNA]</scope>
    <source>
        <strain evidence="2 3">XU54</strain>
    </source>
</reference>
<dbReference type="PANTHER" id="PTHR46825">
    <property type="entry name" value="D-ALANYL-D-ALANINE-CARBOXYPEPTIDASE/ENDOPEPTIDASE AMPH"/>
    <property type="match status" value="1"/>
</dbReference>
<dbReference type="Pfam" id="PF00144">
    <property type="entry name" value="Beta-lactamase"/>
    <property type="match status" value="1"/>
</dbReference>
<evidence type="ECO:0000313" key="3">
    <source>
        <dbReference type="Proteomes" id="UP000316406"/>
    </source>
</evidence>
<evidence type="ECO:0000259" key="1">
    <source>
        <dbReference type="Pfam" id="PF00144"/>
    </source>
</evidence>